<evidence type="ECO:0000313" key="2">
    <source>
        <dbReference type="Proteomes" id="UP000189796"/>
    </source>
</evidence>
<dbReference type="Proteomes" id="UP000189796">
    <property type="component" value="Chromosome I"/>
</dbReference>
<reference evidence="1 2" key="1">
    <citation type="submission" date="2016-11" db="EMBL/GenBank/DDBJ databases">
        <authorList>
            <person name="Jaros S."/>
            <person name="Januszkiewicz K."/>
            <person name="Wedrychowicz H."/>
        </authorList>
    </citation>
    <scope>NUCLEOTIDE SEQUENCE [LARGE SCALE GENOMIC DNA]</scope>
    <source>
        <strain evidence="1 2">GAS138</strain>
    </source>
</reference>
<proteinExistence type="predicted"/>
<dbReference type="AlphaFoldDB" id="A0A1M5HHR7"/>
<evidence type="ECO:0000313" key="1">
    <source>
        <dbReference type="EMBL" id="SHG15509.1"/>
    </source>
</evidence>
<dbReference type="OrthoDB" id="9882700at2"/>
<accession>A0A1M5HHR7</accession>
<organism evidence="1 2">
    <name type="scientific">Bradyrhizobium erythrophlei</name>
    <dbReference type="NCBI Taxonomy" id="1437360"/>
    <lineage>
        <taxon>Bacteria</taxon>
        <taxon>Pseudomonadati</taxon>
        <taxon>Pseudomonadota</taxon>
        <taxon>Alphaproteobacteria</taxon>
        <taxon>Hyphomicrobiales</taxon>
        <taxon>Nitrobacteraceae</taxon>
        <taxon>Bradyrhizobium</taxon>
    </lineage>
</organism>
<gene>
    <name evidence="1" type="ORF">SAMN05443248_0482</name>
</gene>
<sequence length="66" mass="7569">MTTEAPKPQPEQDKETRLFIETLEKTGQIVDVDEHQDTSQLPAHVTHVRYPDGTIKRIRFTGPGRQ</sequence>
<name>A0A1M5HHR7_9BRAD</name>
<dbReference type="EMBL" id="LT670817">
    <property type="protein sequence ID" value="SHG15509.1"/>
    <property type="molecule type" value="Genomic_DNA"/>
</dbReference>
<dbReference type="RefSeq" id="WP_079599863.1">
    <property type="nucleotide sequence ID" value="NZ_LT670817.1"/>
</dbReference>
<protein>
    <submittedName>
        <fullName evidence="1">Uncharacterized protein</fullName>
    </submittedName>
</protein>